<keyword evidence="1" id="KW-0233">DNA recombination</keyword>
<gene>
    <name evidence="2" type="ORF">CCE28_00110</name>
</gene>
<accession>A0A267MN91</accession>
<dbReference type="OrthoDB" id="9785687at2"/>
<evidence type="ECO:0008006" key="4">
    <source>
        <dbReference type="Google" id="ProtNLM"/>
    </source>
</evidence>
<protein>
    <recommendedName>
        <fullName evidence="4">Tyr recombinase domain-containing protein</fullName>
    </recommendedName>
</protein>
<evidence type="ECO:0000256" key="1">
    <source>
        <dbReference type="ARBA" id="ARBA00023172"/>
    </source>
</evidence>
<dbReference type="Proteomes" id="UP000216024">
    <property type="component" value="Unassembled WGS sequence"/>
</dbReference>
<reference evidence="2 3" key="1">
    <citation type="submission" date="2017-06" db="EMBL/GenBank/DDBJ databases">
        <title>Draft genome sequence of anaerobic fermentative bacterium Anaeromicrobium sediminis DY2726D isolated from West Pacific Ocean sediments.</title>
        <authorList>
            <person name="Zeng X."/>
        </authorList>
    </citation>
    <scope>NUCLEOTIDE SEQUENCE [LARGE SCALE GENOMIC DNA]</scope>
    <source>
        <strain evidence="2 3">DY2726D</strain>
    </source>
</reference>
<dbReference type="AlphaFoldDB" id="A0A267MN91"/>
<keyword evidence="3" id="KW-1185">Reference proteome</keyword>
<name>A0A267MN91_9FIRM</name>
<sequence>MMYKAGVKTKVMQERFGHSVISTTLDIYTHLFKEDQEEVSSILR</sequence>
<evidence type="ECO:0000313" key="2">
    <source>
        <dbReference type="EMBL" id="PAB60872.1"/>
    </source>
</evidence>
<dbReference type="EMBL" id="NIBG01000001">
    <property type="protein sequence ID" value="PAB60872.1"/>
    <property type="molecule type" value="Genomic_DNA"/>
</dbReference>
<dbReference type="GO" id="GO:0003677">
    <property type="term" value="F:DNA binding"/>
    <property type="evidence" value="ECO:0007669"/>
    <property type="project" value="InterPro"/>
</dbReference>
<dbReference type="GO" id="GO:0015074">
    <property type="term" value="P:DNA integration"/>
    <property type="evidence" value="ECO:0007669"/>
    <property type="project" value="InterPro"/>
</dbReference>
<evidence type="ECO:0000313" key="3">
    <source>
        <dbReference type="Proteomes" id="UP000216024"/>
    </source>
</evidence>
<proteinExistence type="predicted"/>
<dbReference type="GO" id="GO:0006310">
    <property type="term" value="P:DNA recombination"/>
    <property type="evidence" value="ECO:0007669"/>
    <property type="project" value="UniProtKB-KW"/>
</dbReference>
<dbReference type="InterPro" id="IPR011010">
    <property type="entry name" value="DNA_brk_join_enz"/>
</dbReference>
<dbReference type="InterPro" id="IPR013762">
    <property type="entry name" value="Integrase-like_cat_sf"/>
</dbReference>
<dbReference type="SUPFAM" id="SSF56349">
    <property type="entry name" value="DNA breaking-rejoining enzymes"/>
    <property type="match status" value="1"/>
</dbReference>
<comment type="caution">
    <text evidence="2">The sequence shown here is derived from an EMBL/GenBank/DDBJ whole genome shotgun (WGS) entry which is preliminary data.</text>
</comment>
<organism evidence="2 3">
    <name type="scientific">Anaeromicrobium sediminis</name>
    <dbReference type="NCBI Taxonomy" id="1478221"/>
    <lineage>
        <taxon>Bacteria</taxon>
        <taxon>Bacillati</taxon>
        <taxon>Bacillota</taxon>
        <taxon>Clostridia</taxon>
        <taxon>Peptostreptococcales</taxon>
        <taxon>Thermotaleaceae</taxon>
        <taxon>Anaeromicrobium</taxon>
    </lineage>
</organism>
<dbReference type="Gene3D" id="1.10.443.10">
    <property type="entry name" value="Intergrase catalytic core"/>
    <property type="match status" value="1"/>
</dbReference>